<dbReference type="AlphaFoldDB" id="A0A8J4QS32"/>
<dbReference type="OrthoDB" id="737041at2759"/>
<name>A0A8J4QS32_9ROSI</name>
<dbReference type="PANTHER" id="PTHR33625">
    <property type="entry name" value="OS08G0179900 PROTEIN"/>
    <property type="match status" value="1"/>
</dbReference>
<organism evidence="1 2">
    <name type="scientific">Castanea mollissima</name>
    <name type="common">Chinese chestnut</name>
    <dbReference type="NCBI Taxonomy" id="60419"/>
    <lineage>
        <taxon>Eukaryota</taxon>
        <taxon>Viridiplantae</taxon>
        <taxon>Streptophyta</taxon>
        <taxon>Embryophyta</taxon>
        <taxon>Tracheophyta</taxon>
        <taxon>Spermatophyta</taxon>
        <taxon>Magnoliopsida</taxon>
        <taxon>eudicotyledons</taxon>
        <taxon>Gunneridae</taxon>
        <taxon>Pentapetalae</taxon>
        <taxon>rosids</taxon>
        <taxon>fabids</taxon>
        <taxon>Fagales</taxon>
        <taxon>Fagaceae</taxon>
        <taxon>Castanea</taxon>
    </lineage>
</organism>
<keyword evidence="2" id="KW-1185">Reference proteome</keyword>
<sequence length="198" mass="22873">MEVVECTGPDINEEQYWVSNDRKNPEINAIRALQNYMHGKSSSGSELKWLEQNLDCFDPKLLQSQGFRRLCDTFRLLLTDPTVKKLVVSLASDKAVWDVILRKTSVQEFQWTPYAVNYVRPLISNEEPGWATRILMWIWDGTKAKFGKFLSLVNELFLPPRRNNPTEENMEQTEENIRSLPLTVVIFLIVVVARALTA</sequence>
<dbReference type="EMBL" id="JRKL02004779">
    <property type="protein sequence ID" value="KAF3951784.1"/>
    <property type="molecule type" value="Genomic_DNA"/>
</dbReference>
<comment type="caution">
    <text evidence="1">The sequence shown here is derived from an EMBL/GenBank/DDBJ whole genome shotgun (WGS) entry which is preliminary data.</text>
</comment>
<gene>
    <name evidence="1" type="ORF">CMV_022597</name>
</gene>
<dbReference type="Proteomes" id="UP000737018">
    <property type="component" value="Unassembled WGS sequence"/>
</dbReference>
<evidence type="ECO:0000313" key="1">
    <source>
        <dbReference type="EMBL" id="KAF3951784.1"/>
    </source>
</evidence>
<protein>
    <submittedName>
        <fullName evidence="1">Uncharacterized protein</fullName>
    </submittedName>
</protein>
<proteinExistence type="predicted"/>
<dbReference type="PANTHER" id="PTHR33625:SF2">
    <property type="entry name" value="POST-SET DOMAIN-CONTAINING PROTEIN"/>
    <property type="match status" value="1"/>
</dbReference>
<accession>A0A8J4QS32</accession>
<evidence type="ECO:0000313" key="2">
    <source>
        <dbReference type="Proteomes" id="UP000737018"/>
    </source>
</evidence>
<reference evidence="1" key="1">
    <citation type="submission" date="2020-03" db="EMBL/GenBank/DDBJ databases">
        <title>Castanea mollissima Vanexum genome sequencing.</title>
        <authorList>
            <person name="Staton M."/>
        </authorList>
    </citation>
    <scope>NUCLEOTIDE SEQUENCE</scope>
    <source>
        <tissue evidence="1">Leaf</tissue>
    </source>
</reference>